<reference evidence="4 6" key="1">
    <citation type="submission" date="2015-05" db="EMBL/GenBank/DDBJ databases">
        <title>Genome assembly of Archangium gephyra DSM 2261.</title>
        <authorList>
            <person name="Sharma G."/>
            <person name="Subramanian S."/>
        </authorList>
    </citation>
    <scope>NUCLEOTIDE SEQUENCE [LARGE SCALE GENOMIC DNA]</scope>
    <source>
        <strain evidence="4 6">DSM 2261</strain>
    </source>
</reference>
<evidence type="ECO:0000259" key="3">
    <source>
        <dbReference type="PROSITE" id="PS50222"/>
    </source>
</evidence>
<keyword evidence="7" id="KW-1185">Reference proteome</keyword>
<reference evidence="5 7" key="2">
    <citation type="submission" date="2018-08" db="EMBL/GenBank/DDBJ databases">
        <title>Genomic Encyclopedia of Archaeal and Bacterial Type Strains, Phase II (KMG-II): from individual species to whole genera.</title>
        <authorList>
            <person name="Goeker M."/>
        </authorList>
    </citation>
    <scope>NUCLEOTIDE SEQUENCE [LARGE SCALE GENOMIC DNA]</scope>
    <source>
        <strain evidence="5 7">DSM 2261</strain>
    </source>
</reference>
<dbReference type="Gene3D" id="1.10.238.10">
    <property type="entry name" value="EF-hand"/>
    <property type="match status" value="2"/>
</dbReference>
<dbReference type="GO" id="GO:0005509">
    <property type="term" value="F:calcium ion binding"/>
    <property type="evidence" value="ECO:0007669"/>
    <property type="project" value="InterPro"/>
</dbReference>
<organism evidence="4 6">
    <name type="scientific">Archangium gephyra</name>
    <dbReference type="NCBI Taxonomy" id="48"/>
    <lineage>
        <taxon>Bacteria</taxon>
        <taxon>Pseudomonadati</taxon>
        <taxon>Myxococcota</taxon>
        <taxon>Myxococcia</taxon>
        <taxon>Myxococcales</taxon>
        <taxon>Cystobacterineae</taxon>
        <taxon>Archangiaceae</taxon>
        <taxon>Archangium</taxon>
    </lineage>
</organism>
<evidence type="ECO:0000313" key="7">
    <source>
        <dbReference type="Proteomes" id="UP000256345"/>
    </source>
</evidence>
<dbReference type="InterPro" id="IPR018247">
    <property type="entry name" value="EF_Hand_1_Ca_BS"/>
</dbReference>
<name>A0AAC8QIR5_9BACT</name>
<evidence type="ECO:0000256" key="1">
    <source>
        <dbReference type="SAM" id="MobiDB-lite"/>
    </source>
</evidence>
<dbReference type="AlphaFoldDB" id="A0AAC8QIR5"/>
<dbReference type="InterPro" id="IPR002048">
    <property type="entry name" value="EF_hand_dom"/>
</dbReference>
<sequence>MNRTTPYRRLLTAALCFTLPLATVACNNAVQEEELVVGEASAFLSTSEESGAIGADAVADASSETLTSMSAEDVDTATEPTTDEPGICDFSARRQEVLEKYDANQDGSLNRAELKALKDDLAAQTGSPRFVRAGMRVRHWAFWRVRWAFDENGDKALSTEERTALVDAMEARCERLRQQALTKYDTNQDGTLDEAERQAARQALRTAWEQKRQALLAEYDLNGSGVLELTERAKLREDRVAAARARRQALLEQYDTNKDGSLSPQEALPLRQAIQRRIIEGQDAN</sequence>
<dbReference type="Proteomes" id="UP000035579">
    <property type="component" value="Chromosome"/>
</dbReference>
<dbReference type="PROSITE" id="PS51257">
    <property type="entry name" value="PROKAR_LIPOPROTEIN"/>
    <property type="match status" value="1"/>
</dbReference>
<evidence type="ECO:0000313" key="5">
    <source>
        <dbReference type="EMBL" id="REG29573.1"/>
    </source>
</evidence>
<evidence type="ECO:0000313" key="6">
    <source>
        <dbReference type="Proteomes" id="UP000035579"/>
    </source>
</evidence>
<dbReference type="EMBL" id="QUMU01000007">
    <property type="protein sequence ID" value="REG29573.1"/>
    <property type="molecule type" value="Genomic_DNA"/>
</dbReference>
<dbReference type="EMBL" id="CP011509">
    <property type="protein sequence ID" value="AKJ07821.1"/>
    <property type="molecule type" value="Genomic_DNA"/>
</dbReference>
<dbReference type="PROSITE" id="PS00018">
    <property type="entry name" value="EF_HAND_1"/>
    <property type="match status" value="1"/>
</dbReference>
<feature type="signal peptide" evidence="2">
    <location>
        <begin position="1"/>
        <end position="25"/>
    </location>
</feature>
<accession>A0AAC8QIR5</accession>
<keyword evidence="2" id="KW-0732">Signal</keyword>
<dbReference type="Pfam" id="PF13202">
    <property type="entry name" value="EF-hand_5"/>
    <property type="match status" value="2"/>
</dbReference>
<dbReference type="RefSeq" id="WP_047860748.1">
    <property type="nucleotide sequence ID" value="NZ_CP011509.1"/>
</dbReference>
<feature type="chain" id="PRO_5041907635" evidence="2">
    <location>
        <begin position="26"/>
        <end position="285"/>
    </location>
</feature>
<dbReference type="Proteomes" id="UP000256345">
    <property type="component" value="Unassembled WGS sequence"/>
</dbReference>
<protein>
    <submittedName>
        <fullName evidence="5">EF hand domain-containing protein</fullName>
    </submittedName>
</protein>
<evidence type="ECO:0000313" key="4">
    <source>
        <dbReference type="EMBL" id="AKJ07821.1"/>
    </source>
</evidence>
<dbReference type="SUPFAM" id="SSF47473">
    <property type="entry name" value="EF-hand"/>
    <property type="match status" value="1"/>
</dbReference>
<dbReference type="PANTHER" id="PTHR10827:SF85">
    <property type="entry name" value="CALCIUM-BINDING PROTEIN"/>
    <property type="match status" value="1"/>
</dbReference>
<gene>
    <name evidence="4" type="ORF">AA314_09447</name>
    <name evidence="5" type="ORF">ATI61_107269</name>
</gene>
<dbReference type="InterPro" id="IPR011992">
    <property type="entry name" value="EF-hand-dom_pair"/>
</dbReference>
<proteinExistence type="predicted"/>
<dbReference type="KEGG" id="age:AA314_09447"/>
<dbReference type="PROSITE" id="PS50222">
    <property type="entry name" value="EF_HAND_2"/>
    <property type="match status" value="1"/>
</dbReference>
<dbReference type="PANTHER" id="PTHR10827">
    <property type="entry name" value="RETICULOCALBIN"/>
    <property type="match status" value="1"/>
</dbReference>
<feature type="region of interest" description="Disordered" evidence="1">
    <location>
        <begin position="64"/>
        <end position="85"/>
    </location>
</feature>
<evidence type="ECO:0000256" key="2">
    <source>
        <dbReference type="SAM" id="SignalP"/>
    </source>
</evidence>
<feature type="domain" description="EF-hand" evidence="3">
    <location>
        <begin position="89"/>
        <end position="124"/>
    </location>
</feature>